<feature type="non-terminal residue" evidence="1">
    <location>
        <position position="100"/>
    </location>
</feature>
<protein>
    <submittedName>
        <fullName evidence="1">Uncharacterized protein</fullName>
    </submittedName>
</protein>
<evidence type="ECO:0000313" key="2">
    <source>
        <dbReference type="Proteomes" id="UP000053864"/>
    </source>
</evidence>
<organism evidence="1 2">
    <name type="scientific">Phytophthora nicotianae</name>
    <name type="common">Potato buckeye rot agent</name>
    <name type="synonym">Phytophthora parasitica</name>
    <dbReference type="NCBI Taxonomy" id="4792"/>
    <lineage>
        <taxon>Eukaryota</taxon>
        <taxon>Sar</taxon>
        <taxon>Stramenopiles</taxon>
        <taxon>Oomycota</taxon>
        <taxon>Peronosporomycetes</taxon>
        <taxon>Peronosporales</taxon>
        <taxon>Peronosporaceae</taxon>
        <taxon>Phytophthora</taxon>
    </lineage>
</organism>
<sequence length="100" mass="11472">VTQLSPASDATSTSRSITWPLTACLRWRTCSSSVVSRSWLRRRLFGYPPSTRSTTRWPTRWTRRLAVRCLTLTSRSARTLAASTRMTQWRTYSSVLTSMP</sequence>
<feature type="non-terminal residue" evidence="1">
    <location>
        <position position="1"/>
    </location>
</feature>
<accession>W2JSN9</accession>
<dbReference type="AlphaFoldDB" id="W2JSN9"/>
<evidence type="ECO:0000313" key="1">
    <source>
        <dbReference type="EMBL" id="ETL48817.1"/>
    </source>
</evidence>
<gene>
    <name evidence="1" type="ORF">L916_01612</name>
</gene>
<dbReference type="EMBL" id="KI670792">
    <property type="protein sequence ID" value="ETL48817.1"/>
    <property type="molecule type" value="Genomic_DNA"/>
</dbReference>
<name>W2JSN9_PHYNI</name>
<reference evidence="1 2" key="1">
    <citation type="submission" date="2013-11" db="EMBL/GenBank/DDBJ databases">
        <title>The Genome Sequence of Phytophthora parasitica CJ05E6.</title>
        <authorList>
            <consortium name="The Broad Institute Genomics Platform"/>
            <person name="Russ C."/>
            <person name="Tyler B."/>
            <person name="Panabieres F."/>
            <person name="Shan W."/>
            <person name="Tripathy S."/>
            <person name="Grunwald N."/>
            <person name="Machado M."/>
            <person name="Johnson C.S."/>
            <person name="Arredondo F."/>
            <person name="Hong C."/>
            <person name="Coffey M."/>
            <person name="Young S.K."/>
            <person name="Zeng Q."/>
            <person name="Gargeya S."/>
            <person name="Fitzgerald M."/>
            <person name="Abouelleil A."/>
            <person name="Alvarado L."/>
            <person name="Chapman S.B."/>
            <person name="Gainer-Dewar J."/>
            <person name="Goldberg J."/>
            <person name="Griggs A."/>
            <person name="Gujja S."/>
            <person name="Hansen M."/>
            <person name="Howarth C."/>
            <person name="Imamovic A."/>
            <person name="Ireland A."/>
            <person name="Larimer J."/>
            <person name="McCowan C."/>
            <person name="Murphy C."/>
            <person name="Pearson M."/>
            <person name="Poon T.W."/>
            <person name="Priest M."/>
            <person name="Roberts A."/>
            <person name="Saif S."/>
            <person name="Shea T."/>
            <person name="Sykes S."/>
            <person name="Wortman J."/>
            <person name="Nusbaum C."/>
            <person name="Birren B."/>
        </authorList>
    </citation>
    <scope>NUCLEOTIDE SEQUENCE [LARGE SCALE GENOMIC DNA]</scope>
    <source>
        <strain evidence="1 2">CJ05E6</strain>
    </source>
</reference>
<dbReference type="Proteomes" id="UP000053864">
    <property type="component" value="Unassembled WGS sequence"/>
</dbReference>
<proteinExistence type="predicted"/>